<keyword evidence="2" id="KW-1185">Reference proteome</keyword>
<dbReference type="RefSeq" id="WP_084059803.1">
    <property type="nucleotide sequence ID" value="NZ_FWXO01000001.1"/>
</dbReference>
<accession>A0A1W1YHH1</accession>
<evidence type="ECO:0000313" key="2">
    <source>
        <dbReference type="Proteomes" id="UP000192360"/>
    </source>
</evidence>
<dbReference type="STRING" id="504486.SAMN05660703_0493"/>
<evidence type="ECO:0000313" key="1">
    <source>
        <dbReference type="EMBL" id="SMC35609.1"/>
    </source>
</evidence>
<dbReference type="AlphaFoldDB" id="A0A1W1YHH1"/>
<dbReference type="EMBL" id="FWXO01000001">
    <property type="protein sequence ID" value="SMC35609.1"/>
    <property type="molecule type" value="Genomic_DNA"/>
</dbReference>
<protein>
    <recommendedName>
        <fullName evidence="3">Lipoprotein</fullName>
    </recommendedName>
</protein>
<dbReference type="Proteomes" id="UP000192360">
    <property type="component" value="Unassembled WGS sequence"/>
</dbReference>
<dbReference type="PROSITE" id="PS51257">
    <property type="entry name" value="PROKAR_LIPOPROTEIN"/>
    <property type="match status" value="1"/>
</dbReference>
<gene>
    <name evidence="1" type="ORF">SAMN05660703_0493</name>
</gene>
<proteinExistence type="predicted"/>
<dbReference type="OrthoDB" id="832379at2"/>
<name>A0A1W1YHH1_9FLAO</name>
<reference evidence="1 2" key="1">
    <citation type="submission" date="2017-04" db="EMBL/GenBank/DDBJ databases">
        <authorList>
            <person name="Afonso C.L."/>
            <person name="Miller P.J."/>
            <person name="Scott M.A."/>
            <person name="Spackman E."/>
            <person name="Goraichik I."/>
            <person name="Dimitrov K.M."/>
            <person name="Suarez D.L."/>
            <person name="Swayne D.E."/>
        </authorList>
    </citation>
    <scope>NUCLEOTIDE SEQUENCE [LARGE SCALE GENOMIC DNA]</scope>
    <source>
        <strain evidence="1 2">DSM 21164</strain>
    </source>
</reference>
<sequence>MKAMSTLINILLVITIITSCQNDIDIDTSNNDTNNSDSVFTSKVRRTSMFNGAFDDILDGSPCFAIQYPINILLNTIPTTLNSQTDLGIFTATDIIEISYPIVLTNYDYTETTITNQQEFNTAISSCQSLVASGNGPIDCIDFIYPLSIFTATKNQSQEIFEITSNQELYTFITNLDSNTLYSFQFPLQILEPNLGNITIENNTALDTYLGICL</sequence>
<organism evidence="1 2">
    <name type="scientific">Cellulophaga tyrosinoxydans</name>
    <dbReference type="NCBI Taxonomy" id="504486"/>
    <lineage>
        <taxon>Bacteria</taxon>
        <taxon>Pseudomonadati</taxon>
        <taxon>Bacteroidota</taxon>
        <taxon>Flavobacteriia</taxon>
        <taxon>Flavobacteriales</taxon>
        <taxon>Flavobacteriaceae</taxon>
        <taxon>Cellulophaga</taxon>
    </lineage>
</organism>
<evidence type="ECO:0008006" key="3">
    <source>
        <dbReference type="Google" id="ProtNLM"/>
    </source>
</evidence>